<gene>
    <name evidence="2" type="ORF">SAMN05660750_01674</name>
</gene>
<keyword evidence="1" id="KW-0732">Signal</keyword>
<evidence type="ECO:0000313" key="2">
    <source>
        <dbReference type="EMBL" id="SKB65768.1"/>
    </source>
</evidence>
<evidence type="ECO:0008006" key="4">
    <source>
        <dbReference type="Google" id="ProtNLM"/>
    </source>
</evidence>
<sequence>MFKKLALVAALTITPAVAFAQSQPPSGGAVGGATSGAAAGAVGGAVVGGPVGAVVGGVGGAVVGAIVGDVAEPKFRTYVVEQRVPSYTYAEPVAVGTVLPAEGVVYRRLPAEYGPSASNYSYTVVNDRTVIVEPQTRRVVQIID</sequence>
<organism evidence="2 3">
    <name type="scientific">Bosea thiooxidans</name>
    <dbReference type="NCBI Taxonomy" id="53254"/>
    <lineage>
        <taxon>Bacteria</taxon>
        <taxon>Pseudomonadati</taxon>
        <taxon>Pseudomonadota</taxon>
        <taxon>Alphaproteobacteria</taxon>
        <taxon>Hyphomicrobiales</taxon>
        <taxon>Boseaceae</taxon>
        <taxon>Bosea</taxon>
    </lineage>
</organism>
<dbReference type="RefSeq" id="WP_079591330.1">
    <property type="nucleotide sequence ID" value="NZ_FUYX01000004.1"/>
</dbReference>
<proteinExistence type="predicted"/>
<dbReference type="Proteomes" id="UP000190130">
    <property type="component" value="Unassembled WGS sequence"/>
</dbReference>
<protein>
    <recommendedName>
        <fullName evidence="4">Glycine zipper</fullName>
    </recommendedName>
</protein>
<feature type="signal peptide" evidence="1">
    <location>
        <begin position="1"/>
        <end position="20"/>
    </location>
</feature>
<dbReference type="Pfam" id="PF06823">
    <property type="entry name" value="DUF1236"/>
    <property type="match status" value="1"/>
</dbReference>
<feature type="chain" id="PRO_5012888435" description="Glycine zipper" evidence="1">
    <location>
        <begin position="21"/>
        <end position="144"/>
    </location>
</feature>
<dbReference type="OrthoDB" id="102964at2"/>
<evidence type="ECO:0000256" key="1">
    <source>
        <dbReference type="SAM" id="SignalP"/>
    </source>
</evidence>
<name>A0A1T5D1Y9_9HYPH</name>
<dbReference type="AlphaFoldDB" id="A0A1T5D1Y9"/>
<dbReference type="EMBL" id="FUYX01000004">
    <property type="protein sequence ID" value="SKB65768.1"/>
    <property type="molecule type" value="Genomic_DNA"/>
</dbReference>
<evidence type="ECO:0000313" key="3">
    <source>
        <dbReference type="Proteomes" id="UP000190130"/>
    </source>
</evidence>
<accession>A0A1T5D1Y9</accession>
<dbReference type="InterPro" id="IPR009642">
    <property type="entry name" value="DUF1236"/>
</dbReference>
<reference evidence="2 3" key="1">
    <citation type="submission" date="2017-02" db="EMBL/GenBank/DDBJ databases">
        <authorList>
            <person name="Peterson S.W."/>
        </authorList>
    </citation>
    <scope>NUCLEOTIDE SEQUENCE [LARGE SCALE GENOMIC DNA]</scope>
    <source>
        <strain evidence="2 3">DSM 9653</strain>
    </source>
</reference>